<gene>
    <name evidence="3" type="ORF">ACFOOG_07780</name>
</gene>
<dbReference type="EMBL" id="JBHRYR010000003">
    <property type="protein sequence ID" value="MFC3852728.1"/>
    <property type="molecule type" value="Genomic_DNA"/>
</dbReference>
<dbReference type="Proteomes" id="UP001595617">
    <property type="component" value="Unassembled WGS sequence"/>
</dbReference>
<sequence length="443" mass="48299">MSRSLFVTLLSALLLAGGALGYFQLTKTPEEATRPQGRGGAGAMMGRGGPAGAGTLNTTVPTVRTQVAEFSTRQPAITLFGQTQFAQTYQIASPFSSTIERLDVRRGDPVVRNQVLLQLDTRTLERNLAQQHGQILDMQARIRQQVLQGEADIAALTLEREALSLAQDNLRRVQDLQARNLASSADVENARRSVISQQQSVQSRELAVARQDDTLLQLNAQLDGLEQQRNAIEEDIAAATIRAQVNGLVDTVTVQVGQNVNNGSALLTVQSTEPFQIRTTLPSQYLALLDRENPLRGRVDWQGNSTELVLTSWGLNANQGGVSVTLDLIDPRGPLIASTFVPLSLYLPAVEQVMSVPTNALYGNNRLYEVADGRLVERTADIVGEDPDRPGQAYLVRSDMPANADILITRLERPETGLRVQRLNQQAAQGDRPSQRPTLAVED</sequence>
<reference evidence="4" key="1">
    <citation type="journal article" date="2019" name="Int. J. Syst. Evol. Microbiol.">
        <title>The Global Catalogue of Microorganisms (GCM) 10K type strain sequencing project: providing services to taxonomists for standard genome sequencing and annotation.</title>
        <authorList>
            <consortium name="The Broad Institute Genomics Platform"/>
            <consortium name="The Broad Institute Genome Sequencing Center for Infectious Disease"/>
            <person name="Wu L."/>
            <person name="Ma J."/>
        </authorList>
    </citation>
    <scope>NUCLEOTIDE SEQUENCE [LARGE SCALE GENOMIC DNA]</scope>
    <source>
        <strain evidence="4">IBRC 10765</strain>
    </source>
</reference>
<feature type="region of interest" description="Disordered" evidence="2">
    <location>
        <begin position="423"/>
        <end position="443"/>
    </location>
</feature>
<comment type="caution">
    <text evidence="3">The sequence shown here is derived from an EMBL/GenBank/DDBJ whole genome shotgun (WGS) entry which is preliminary data.</text>
</comment>
<dbReference type="RefSeq" id="WP_380697242.1">
    <property type="nucleotide sequence ID" value="NZ_JBHRYR010000003.1"/>
</dbReference>
<evidence type="ECO:0000256" key="1">
    <source>
        <dbReference type="SAM" id="Coils"/>
    </source>
</evidence>
<dbReference type="PANTHER" id="PTHR30469:SF15">
    <property type="entry name" value="HLYD FAMILY OF SECRETION PROTEINS"/>
    <property type="match status" value="1"/>
</dbReference>
<proteinExistence type="predicted"/>
<evidence type="ECO:0000256" key="2">
    <source>
        <dbReference type="SAM" id="MobiDB-lite"/>
    </source>
</evidence>
<dbReference type="SUPFAM" id="SSF111369">
    <property type="entry name" value="HlyD-like secretion proteins"/>
    <property type="match status" value="1"/>
</dbReference>
<keyword evidence="1" id="KW-0175">Coiled coil</keyword>
<dbReference type="Gene3D" id="1.10.287.470">
    <property type="entry name" value="Helix hairpin bin"/>
    <property type="match status" value="1"/>
</dbReference>
<feature type="coiled-coil region" evidence="1">
    <location>
        <begin position="208"/>
        <end position="242"/>
    </location>
</feature>
<dbReference type="Gene3D" id="2.40.50.100">
    <property type="match status" value="1"/>
</dbReference>
<organism evidence="3 4">
    <name type="scientific">Saccharospirillum mangrovi</name>
    <dbReference type="NCBI Taxonomy" id="2161747"/>
    <lineage>
        <taxon>Bacteria</taxon>
        <taxon>Pseudomonadati</taxon>
        <taxon>Pseudomonadota</taxon>
        <taxon>Gammaproteobacteria</taxon>
        <taxon>Oceanospirillales</taxon>
        <taxon>Saccharospirillaceae</taxon>
        <taxon>Saccharospirillum</taxon>
    </lineage>
</organism>
<dbReference type="PANTHER" id="PTHR30469">
    <property type="entry name" value="MULTIDRUG RESISTANCE PROTEIN MDTA"/>
    <property type="match status" value="1"/>
</dbReference>
<name>A0ABV7ZVY4_9GAMM</name>
<protein>
    <submittedName>
        <fullName evidence="3">Efflux RND transporter periplasmic adaptor subunit</fullName>
    </submittedName>
</protein>
<keyword evidence="4" id="KW-1185">Reference proteome</keyword>
<evidence type="ECO:0000313" key="3">
    <source>
        <dbReference type="EMBL" id="MFC3852728.1"/>
    </source>
</evidence>
<accession>A0ABV7ZVY4</accession>
<dbReference type="Gene3D" id="2.40.30.170">
    <property type="match status" value="1"/>
</dbReference>
<evidence type="ECO:0000313" key="4">
    <source>
        <dbReference type="Proteomes" id="UP001595617"/>
    </source>
</evidence>